<protein>
    <submittedName>
        <fullName evidence="1">Uncharacterized protein</fullName>
    </submittedName>
</protein>
<dbReference type="Proteomes" id="UP000001064">
    <property type="component" value="Unassembled WGS sequence"/>
</dbReference>
<dbReference type="KEGG" id="dpp:DICPUDRAFT_155855"/>
<dbReference type="RefSeq" id="XP_003291266.1">
    <property type="nucleotide sequence ID" value="XM_003291218.1"/>
</dbReference>
<dbReference type="EMBL" id="GL871206">
    <property type="protein sequence ID" value="EGC32194.1"/>
    <property type="molecule type" value="Genomic_DNA"/>
</dbReference>
<organism evidence="1 2">
    <name type="scientific">Dictyostelium purpureum</name>
    <name type="common">Slime mold</name>
    <dbReference type="NCBI Taxonomy" id="5786"/>
    <lineage>
        <taxon>Eukaryota</taxon>
        <taxon>Amoebozoa</taxon>
        <taxon>Evosea</taxon>
        <taxon>Eumycetozoa</taxon>
        <taxon>Dictyostelia</taxon>
        <taxon>Dictyosteliales</taxon>
        <taxon>Dictyosteliaceae</taxon>
        <taxon>Dictyostelium</taxon>
    </lineage>
</organism>
<dbReference type="InParanoid" id="F0ZV23"/>
<keyword evidence="2" id="KW-1185">Reference proteome</keyword>
<gene>
    <name evidence="1" type="ORF">DICPUDRAFT_155855</name>
</gene>
<accession>F0ZV23</accession>
<dbReference type="GeneID" id="10507453"/>
<proteinExistence type="predicted"/>
<reference evidence="2" key="1">
    <citation type="journal article" date="2011" name="Genome Biol.">
        <title>Comparative genomics of the social amoebae Dictyostelium discoideum and Dictyostelium purpureum.</title>
        <authorList>
            <consortium name="US DOE Joint Genome Institute (JGI-PGF)"/>
            <person name="Sucgang R."/>
            <person name="Kuo A."/>
            <person name="Tian X."/>
            <person name="Salerno W."/>
            <person name="Parikh A."/>
            <person name="Feasley C.L."/>
            <person name="Dalin E."/>
            <person name="Tu H."/>
            <person name="Huang E."/>
            <person name="Barry K."/>
            <person name="Lindquist E."/>
            <person name="Shapiro H."/>
            <person name="Bruce D."/>
            <person name="Schmutz J."/>
            <person name="Salamov A."/>
            <person name="Fey P."/>
            <person name="Gaudet P."/>
            <person name="Anjard C."/>
            <person name="Babu M.M."/>
            <person name="Basu S."/>
            <person name="Bushmanova Y."/>
            <person name="van der Wel H."/>
            <person name="Katoh-Kurasawa M."/>
            <person name="Dinh C."/>
            <person name="Coutinho P.M."/>
            <person name="Saito T."/>
            <person name="Elias M."/>
            <person name="Schaap P."/>
            <person name="Kay R.R."/>
            <person name="Henrissat B."/>
            <person name="Eichinger L."/>
            <person name="Rivero F."/>
            <person name="Putnam N.H."/>
            <person name="West C.M."/>
            <person name="Loomis W.F."/>
            <person name="Chisholm R.L."/>
            <person name="Shaulsky G."/>
            <person name="Strassmann J.E."/>
            <person name="Queller D.C."/>
            <person name="Kuspa A."/>
            <person name="Grigoriev I.V."/>
        </authorList>
    </citation>
    <scope>NUCLEOTIDE SEQUENCE [LARGE SCALE GENOMIC DNA]</scope>
    <source>
        <strain evidence="2">QSDP1</strain>
    </source>
</reference>
<name>F0ZV23_DICPU</name>
<sequence length="98" mass="11465">MSYNNSITDNIRYKDFHDILENIAGIGDRLYKRRKWNSTISKKGGIVLSSRKVQIRANRKKFDRQEISSTIKPILNCQGIILKRRAREAQNQFQISIV</sequence>
<dbReference type="AlphaFoldDB" id="F0ZV23"/>
<dbReference type="VEuPathDB" id="AmoebaDB:DICPUDRAFT_155855"/>
<evidence type="ECO:0000313" key="2">
    <source>
        <dbReference type="Proteomes" id="UP000001064"/>
    </source>
</evidence>
<evidence type="ECO:0000313" key="1">
    <source>
        <dbReference type="EMBL" id="EGC32194.1"/>
    </source>
</evidence>